<dbReference type="Gramene" id="OBART01G23420.1">
    <property type="protein sequence ID" value="OBART01G23420.1"/>
    <property type="gene ID" value="OBART01G23420"/>
</dbReference>
<name>A0A0D3ERG3_9ORYZ</name>
<dbReference type="HOGENOM" id="CLU_2149676_0_0_1"/>
<evidence type="ECO:0000313" key="2">
    <source>
        <dbReference type="Proteomes" id="UP000026960"/>
    </source>
</evidence>
<dbReference type="Proteomes" id="UP000026960">
    <property type="component" value="Chromosome 1"/>
</dbReference>
<protein>
    <submittedName>
        <fullName evidence="1">Uncharacterized protein</fullName>
    </submittedName>
</protein>
<reference evidence="1" key="2">
    <citation type="submission" date="2015-03" db="UniProtKB">
        <authorList>
            <consortium name="EnsemblPlants"/>
        </authorList>
    </citation>
    <scope>IDENTIFICATION</scope>
</reference>
<proteinExistence type="predicted"/>
<dbReference type="EnsemblPlants" id="OBART01G23420.1">
    <property type="protein sequence ID" value="OBART01G23420.1"/>
    <property type="gene ID" value="OBART01G23420"/>
</dbReference>
<organism evidence="1">
    <name type="scientific">Oryza barthii</name>
    <dbReference type="NCBI Taxonomy" id="65489"/>
    <lineage>
        <taxon>Eukaryota</taxon>
        <taxon>Viridiplantae</taxon>
        <taxon>Streptophyta</taxon>
        <taxon>Embryophyta</taxon>
        <taxon>Tracheophyta</taxon>
        <taxon>Spermatophyta</taxon>
        <taxon>Magnoliopsida</taxon>
        <taxon>Liliopsida</taxon>
        <taxon>Poales</taxon>
        <taxon>Poaceae</taxon>
        <taxon>BOP clade</taxon>
        <taxon>Oryzoideae</taxon>
        <taxon>Oryzeae</taxon>
        <taxon>Oryzinae</taxon>
        <taxon>Oryza</taxon>
    </lineage>
</organism>
<sequence length="112" mass="11626">MSISIKNDVNDNCDRNCNGGNGNGSTGNDNINTTTSESRAFCGRAFQEASVSFAESDMAPNFISFADPVFDSGELKTPPLPVSPPAAVFFRQGGGEGRSLSSAGNACAIRRG</sequence>
<reference evidence="1" key="1">
    <citation type="journal article" date="2009" name="Rice">
        <title>De Novo Next Generation Sequencing of Plant Genomes.</title>
        <authorList>
            <person name="Rounsley S."/>
            <person name="Marri P.R."/>
            <person name="Yu Y."/>
            <person name="He R."/>
            <person name="Sisneros N."/>
            <person name="Goicoechea J.L."/>
            <person name="Lee S.J."/>
            <person name="Angelova A."/>
            <person name="Kudrna D."/>
            <person name="Luo M."/>
            <person name="Affourtit J."/>
            <person name="Desany B."/>
            <person name="Knight J."/>
            <person name="Niazi F."/>
            <person name="Egholm M."/>
            <person name="Wing R.A."/>
        </authorList>
    </citation>
    <scope>NUCLEOTIDE SEQUENCE [LARGE SCALE GENOMIC DNA]</scope>
    <source>
        <strain evidence="1">cv. IRGC 105608</strain>
    </source>
</reference>
<dbReference type="AlphaFoldDB" id="A0A0D3ERG3"/>
<evidence type="ECO:0000313" key="1">
    <source>
        <dbReference type="EnsemblPlants" id="OBART01G23420.1"/>
    </source>
</evidence>
<accession>A0A0D3ERG3</accession>
<dbReference type="PaxDb" id="65489-OBART01G23420.1"/>
<keyword evidence="2" id="KW-1185">Reference proteome</keyword>